<evidence type="ECO:0000313" key="3">
    <source>
        <dbReference type="EMBL" id="RSH95116.1"/>
    </source>
</evidence>
<evidence type="ECO:0000256" key="1">
    <source>
        <dbReference type="ARBA" id="ARBA00006484"/>
    </source>
</evidence>
<organism evidence="3 4">
    <name type="scientific">Saitozyma podzolica</name>
    <dbReference type="NCBI Taxonomy" id="1890683"/>
    <lineage>
        <taxon>Eukaryota</taxon>
        <taxon>Fungi</taxon>
        <taxon>Dikarya</taxon>
        <taxon>Basidiomycota</taxon>
        <taxon>Agaricomycotina</taxon>
        <taxon>Tremellomycetes</taxon>
        <taxon>Tremellales</taxon>
        <taxon>Trimorphomycetaceae</taxon>
        <taxon>Saitozyma</taxon>
    </lineage>
</organism>
<dbReference type="GO" id="GO:0016491">
    <property type="term" value="F:oxidoreductase activity"/>
    <property type="evidence" value="ECO:0007669"/>
    <property type="project" value="UniProtKB-KW"/>
</dbReference>
<dbReference type="PANTHER" id="PTHR24320:SF283">
    <property type="entry name" value="RETINOL DEHYDROGENASE 11"/>
    <property type="match status" value="1"/>
</dbReference>
<dbReference type="EMBL" id="RSCD01000001">
    <property type="protein sequence ID" value="RSH95116.1"/>
    <property type="molecule type" value="Genomic_DNA"/>
</dbReference>
<dbReference type="Gene3D" id="3.40.50.720">
    <property type="entry name" value="NAD(P)-binding Rossmann-like Domain"/>
    <property type="match status" value="1"/>
</dbReference>
<dbReference type="SUPFAM" id="SSF51735">
    <property type="entry name" value="NAD(P)-binding Rossmann-fold domains"/>
    <property type="match status" value="1"/>
</dbReference>
<protein>
    <submittedName>
        <fullName evidence="3">Uncharacterized protein</fullName>
    </submittedName>
</protein>
<dbReference type="InterPro" id="IPR002347">
    <property type="entry name" value="SDR_fam"/>
</dbReference>
<name>A0A427YVQ3_9TREE</name>
<gene>
    <name evidence="3" type="ORF">EHS25_000202</name>
</gene>
<comment type="similarity">
    <text evidence="1">Belongs to the short-chain dehydrogenases/reductases (SDR) family.</text>
</comment>
<comment type="caution">
    <text evidence="3">The sequence shown here is derived from an EMBL/GenBank/DDBJ whole genome shotgun (WGS) entry which is preliminary data.</text>
</comment>
<keyword evidence="2" id="KW-0560">Oxidoreductase</keyword>
<dbReference type="OrthoDB" id="191139at2759"/>
<dbReference type="InterPro" id="IPR036291">
    <property type="entry name" value="NAD(P)-bd_dom_sf"/>
</dbReference>
<sequence>MTAQPASALVPILAQHIKGKTILVLGASPNSLGARFLEAIKPAEPGLVILGLRNETKAKEVASTLSPIPTRTFPVDFASFANVRTAAQQVLAMDDQIDVLVNNIGTMASPYYKTEDGFESQLQLNHLSFFLFTNLIMDKLIASNTRIVNITSEGYSLGGIRYHDWNFHDGEAYNPFLGYGQGKTGQILFASALAAKLGKKGILAYSVQPGHTRGTNLHSSWGPYTIEQLVGEMRRNGHAGAWNVPEPKSADENLANFVLAAFDPALERDNGAYIRDSKVIPLDDMEPWAVDERQQRKCWEFSERLVGQTFTYE</sequence>
<reference evidence="3 4" key="1">
    <citation type="submission" date="2018-11" db="EMBL/GenBank/DDBJ databases">
        <title>Genome sequence of Saitozyma podzolica DSM 27192.</title>
        <authorList>
            <person name="Aliyu H."/>
            <person name="Gorte O."/>
            <person name="Ochsenreither K."/>
        </authorList>
    </citation>
    <scope>NUCLEOTIDE SEQUENCE [LARGE SCALE GENOMIC DNA]</scope>
    <source>
        <strain evidence="3 4">DSM 27192</strain>
    </source>
</reference>
<dbReference type="AlphaFoldDB" id="A0A427YVQ3"/>
<evidence type="ECO:0000256" key="2">
    <source>
        <dbReference type="ARBA" id="ARBA00023002"/>
    </source>
</evidence>
<evidence type="ECO:0000313" key="4">
    <source>
        <dbReference type="Proteomes" id="UP000279259"/>
    </source>
</evidence>
<dbReference type="Proteomes" id="UP000279259">
    <property type="component" value="Unassembled WGS sequence"/>
</dbReference>
<dbReference type="STRING" id="1890683.A0A427YVQ3"/>
<keyword evidence="4" id="KW-1185">Reference proteome</keyword>
<dbReference type="PANTHER" id="PTHR24320">
    <property type="entry name" value="RETINOL DEHYDROGENASE"/>
    <property type="match status" value="1"/>
</dbReference>
<dbReference type="Pfam" id="PF13561">
    <property type="entry name" value="adh_short_C2"/>
    <property type="match status" value="1"/>
</dbReference>
<proteinExistence type="inferred from homology"/>
<accession>A0A427YVQ3</accession>